<comment type="caution">
    <text evidence="2">The sequence shown here is derived from an EMBL/GenBank/DDBJ whole genome shotgun (WGS) entry which is preliminary data.</text>
</comment>
<dbReference type="STRING" id="1450648.CLORY_15860"/>
<keyword evidence="1" id="KW-1133">Transmembrane helix</keyword>
<evidence type="ECO:0000313" key="2">
    <source>
        <dbReference type="EMBL" id="OPJ62706.1"/>
    </source>
</evidence>
<feature type="transmembrane region" description="Helical" evidence="1">
    <location>
        <begin position="383"/>
        <end position="403"/>
    </location>
</feature>
<dbReference type="RefSeq" id="WP_079423044.1">
    <property type="nucleotide sequence ID" value="NZ_MZGV01000013.1"/>
</dbReference>
<protein>
    <recommendedName>
        <fullName evidence="4">O-antigen ligase</fullName>
    </recommendedName>
</protein>
<keyword evidence="3" id="KW-1185">Reference proteome</keyword>
<feature type="transmembrane region" description="Helical" evidence="1">
    <location>
        <begin position="166"/>
        <end position="190"/>
    </location>
</feature>
<organism evidence="2 3">
    <name type="scientific">Clostridium oryzae</name>
    <dbReference type="NCBI Taxonomy" id="1450648"/>
    <lineage>
        <taxon>Bacteria</taxon>
        <taxon>Bacillati</taxon>
        <taxon>Bacillota</taxon>
        <taxon>Clostridia</taxon>
        <taxon>Eubacteriales</taxon>
        <taxon>Clostridiaceae</taxon>
        <taxon>Clostridium</taxon>
    </lineage>
</organism>
<dbReference type="OrthoDB" id="3229240at2"/>
<feature type="transmembrane region" description="Helical" evidence="1">
    <location>
        <begin position="409"/>
        <end position="426"/>
    </location>
</feature>
<evidence type="ECO:0000313" key="3">
    <source>
        <dbReference type="Proteomes" id="UP000190080"/>
    </source>
</evidence>
<gene>
    <name evidence="2" type="ORF">CLORY_15860</name>
</gene>
<proteinExistence type="predicted"/>
<sequence>MVGMAISEVFLIYTLFNIQNPKKIIFSQFIYILIVQYLTNNEGASRIVLYLGDVNTLILFIQVLQHRKFNYLFDRKNRIVTFEILAFFIFALISVLVNQSSILLAVWATRNYMRFFTFFFACYTFLGQADVKKILKILYYLLIINFLLSVYQYSILGYKGDNLGGIFGTAAGCNAYSNILFVIMITYGFGMYMQRKISLIKIIIILFCCFACSIMAELKFFFYEFFIIVILNVVLRKPSLKTILIICISCTTFVLGTSYFNKYNNRFKEYQFYKISSLTTYATIGSYSYTSSSINRLTGLSIISQNYLTGILHKIFGVGFGNADYSSYFISPYYSLYWRTNYAWFLHTFLLLEVGWMGLSLYILIFVFIIISAMKQKNDNYKLISISTTIIAILSIILMWYNSSLRMDVAYILFGVLAFGFIKDGSNEYSKQLIKLGNQTEITE</sequence>
<dbReference type="AlphaFoldDB" id="A0A1V4IS04"/>
<keyword evidence="1" id="KW-0812">Transmembrane</keyword>
<name>A0A1V4IS04_9CLOT</name>
<feature type="transmembrane region" description="Helical" evidence="1">
    <location>
        <begin position="84"/>
        <end position="106"/>
    </location>
</feature>
<keyword evidence="1" id="KW-0472">Membrane</keyword>
<accession>A0A1V4IS04</accession>
<reference evidence="2 3" key="1">
    <citation type="submission" date="2017-03" db="EMBL/GenBank/DDBJ databases">
        <title>Genome sequence of Clostridium oryzae DSM 28571.</title>
        <authorList>
            <person name="Poehlein A."/>
            <person name="Daniel R."/>
        </authorList>
    </citation>
    <scope>NUCLEOTIDE SEQUENCE [LARGE SCALE GENOMIC DNA]</scope>
    <source>
        <strain evidence="2 3">DSM 28571</strain>
    </source>
</reference>
<feature type="transmembrane region" description="Helical" evidence="1">
    <location>
        <begin position="137"/>
        <end position="154"/>
    </location>
</feature>
<feature type="transmembrane region" description="Helical" evidence="1">
    <location>
        <begin position="342"/>
        <end position="371"/>
    </location>
</feature>
<feature type="transmembrane region" description="Helical" evidence="1">
    <location>
        <begin position="47"/>
        <end position="64"/>
    </location>
</feature>
<evidence type="ECO:0000256" key="1">
    <source>
        <dbReference type="SAM" id="Phobius"/>
    </source>
</evidence>
<feature type="transmembrane region" description="Helical" evidence="1">
    <location>
        <begin position="112"/>
        <end position="130"/>
    </location>
</feature>
<evidence type="ECO:0008006" key="4">
    <source>
        <dbReference type="Google" id="ProtNLM"/>
    </source>
</evidence>
<dbReference type="Proteomes" id="UP000190080">
    <property type="component" value="Unassembled WGS sequence"/>
</dbReference>
<feature type="transmembrane region" description="Helical" evidence="1">
    <location>
        <begin position="202"/>
        <end position="231"/>
    </location>
</feature>
<dbReference type="EMBL" id="MZGV01000013">
    <property type="protein sequence ID" value="OPJ62706.1"/>
    <property type="molecule type" value="Genomic_DNA"/>
</dbReference>
<feature type="transmembrane region" description="Helical" evidence="1">
    <location>
        <begin position="243"/>
        <end position="260"/>
    </location>
</feature>